<accession>A0A0C3L2E0</accession>
<dbReference type="AlphaFoldDB" id="A0A0C3L2E0"/>
<dbReference type="Proteomes" id="UP000054248">
    <property type="component" value="Unassembled WGS sequence"/>
</dbReference>
<evidence type="ECO:0000313" key="1">
    <source>
        <dbReference type="EMBL" id="KIO15862.1"/>
    </source>
</evidence>
<sequence length="103" mass="11691">MSTTDTTEQKISSAQAVDEEYEKLERFHVNCRRIVLVGDKDPPEGGFGVVRRAELYHGRQTDQNNEDVQYAEGETSVHEGNVGVVESRGASWDRQVSRLLRRL</sequence>
<gene>
    <name evidence="1" type="ORF">M407DRAFT_34526</name>
</gene>
<dbReference type="HOGENOM" id="CLU_2265709_0_0_1"/>
<evidence type="ECO:0000313" key="2">
    <source>
        <dbReference type="Proteomes" id="UP000054248"/>
    </source>
</evidence>
<dbReference type="EMBL" id="KN823779">
    <property type="protein sequence ID" value="KIO15862.1"/>
    <property type="molecule type" value="Genomic_DNA"/>
</dbReference>
<reference evidence="2" key="2">
    <citation type="submission" date="2015-01" db="EMBL/GenBank/DDBJ databases">
        <title>Evolutionary Origins and Diversification of the Mycorrhizal Mutualists.</title>
        <authorList>
            <consortium name="DOE Joint Genome Institute"/>
            <consortium name="Mycorrhizal Genomics Consortium"/>
            <person name="Kohler A."/>
            <person name="Kuo A."/>
            <person name="Nagy L.G."/>
            <person name="Floudas D."/>
            <person name="Copeland A."/>
            <person name="Barry K.W."/>
            <person name="Cichocki N."/>
            <person name="Veneault-Fourrey C."/>
            <person name="LaButti K."/>
            <person name="Lindquist E.A."/>
            <person name="Lipzen A."/>
            <person name="Lundell T."/>
            <person name="Morin E."/>
            <person name="Murat C."/>
            <person name="Riley R."/>
            <person name="Ohm R."/>
            <person name="Sun H."/>
            <person name="Tunlid A."/>
            <person name="Henrissat B."/>
            <person name="Grigoriev I.V."/>
            <person name="Hibbett D.S."/>
            <person name="Martin F."/>
        </authorList>
    </citation>
    <scope>NUCLEOTIDE SEQUENCE [LARGE SCALE GENOMIC DNA]</scope>
    <source>
        <strain evidence="2">MUT 4182</strain>
    </source>
</reference>
<organism evidence="1 2">
    <name type="scientific">Tulasnella calospora MUT 4182</name>
    <dbReference type="NCBI Taxonomy" id="1051891"/>
    <lineage>
        <taxon>Eukaryota</taxon>
        <taxon>Fungi</taxon>
        <taxon>Dikarya</taxon>
        <taxon>Basidiomycota</taxon>
        <taxon>Agaricomycotina</taxon>
        <taxon>Agaricomycetes</taxon>
        <taxon>Cantharellales</taxon>
        <taxon>Tulasnellaceae</taxon>
        <taxon>Tulasnella</taxon>
    </lineage>
</organism>
<protein>
    <submittedName>
        <fullName evidence="1">Uncharacterized protein</fullName>
    </submittedName>
</protein>
<keyword evidence="2" id="KW-1185">Reference proteome</keyword>
<proteinExistence type="predicted"/>
<name>A0A0C3L2E0_9AGAM</name>
<reference evidence="1 2" key="1">
    <citation type="submission" date="2014-04" db="EMBL/GenBank/DDBJ databases">
        <authorList>
            <consortium name="DOE Joint Genome Institute"/>
            <person name="Kuo A."/>
            <person name="Girlanda M."/>
            <person name="Perotto S."/>
            <person name="Kohler A."/>
            <person name="Nagy L.G."/>
            <person name="Floudas D."/>
            <person name="Copeland A."/>
            <person name="Barry K.W."/>
            <person name="Cichocki N."/>
            <person name="Veneault-Fourrey C."/>
            <person name="LaButti K."/>
            <person name="Lindquist E.A."/>
            <person name="Lipzen A."/>
            <person name="Lundell T."/>
            <person name="Morin E."/>
            <person name="Murat C."/>
            <person name="Sun H."/>
            <person name="Tunlid A."/>
            <person name="Henrissat B."/>
            <person name="Grigoriev I.V."/>
            <person name="Hibbett D.S."/>
            <person name="Martin F."/>
            <person name="Nordberg H.P."/>
            <person name="Cantor M.N."/>
            <person name="Hua S.X."/>
        </authorList>
    </citation>
    <scope>NUCLEOTIDE SEQUENCE [LARGE SCALE GENOMIC DNA]</scope>
    <source>
        <strain evidence="1 2">MUT 4182</strain>
    </source>
</reference>